<feature type="domain" description="CCHC-type" evidence="2">
    <location>
        <begin position="355"/>
        <end position="372"/>
    </location>
</feature>
<feature type="compositionally biased region" description="Basic and acidic residues" evidence="1">
    <location>
        <begin position="68"/>
        <end position="89"/>
    </location>
</feature>
<dbReference type="AlphaFoldDB" id="A0A9J6H941"/>
<organism evidence="3 4">
    <name type="scientific">Haemaphysalis longicornis</name>
    <name type="common">Bush tick</name>
    <dbReference type="NCBI Taxonomy" id="44386"/>
    <lineage>
        <taxon>Eukaryota</taxon>
        <taxon>Metazoa</taxon>
        <taxon>Ecdysozoa</taxon>
        <taxon>Arthropoda</taxon>
        <taxon>Chelicerata</taxon>
        <taxon>Arachnida</taxon>
        <taxon>Acari</taxon>
        <taxon>Parasitiformes</taxon>
        <taxon>Ixodida</taxon>
        <taxon>Ixodoidea</taxon>
        <taxon>Ixodidae</taxon>
        <taxon>Haemaphysalinae</taxon>
        <taxon>Haemaphysalis</taxon>
    </lineage>
</organism>
<dbReference type="VEuPathDB" id="VectorBase:HLOH_064012"/>
<dbReference type="GO" id="GO:0008270">
    <property type="term" value="F:zinc ion binding"/>
    <property type="evidence" value="ECO:0007669"/>
    <property type="project" value="InterPro"/>
</dbReference>
<protein>
    <recommendedName>
        <fullName evidence="2">CCHC-type domain-containing protein</fullName>
    </recommendedName>
</protein>
<sequence length="550" mass="60653">MPRKRRKSPTQPASQSKNPQEQTTARPTAEVKAIQLTRGLEVHTDPVSHASGHRDADAAVQAYSGSTESDHRANGENGESLRPHRERASESTQMVPGHSLAHRMHRLARQDVAEGYLGPRYAADSFEKDREYLAQYFEPQWCKRRDSAPPSLRCESRVLAERRPAMGNVALIVPIDGITQVRSLNAIRVSKELESVVPDGIRRIRVNPRLNLLAVDTLNPEATSVLMGVRRMCGVPVEVQEPRSSFKAVGVLYGIPAGHDGLADPGVDPLQGARLGVRIPRPPSPAIVTFASSKIPDYVSVGLVQHRVHLYIDRPPRCKLCGGIGHVVAVCPKPAACRRCGETHDKAQCRAARQRCLNCGQEHDSRSKMCPRWLELLEVSKYKRVNDVDTRTAKAAVAASRSLKPVSGGVQCRGHRHLLRATFDTGAACSSEAHAMDVGELAQDATQNDRSRESGKMEQKRLVYTVQELLAIRRQVEESAKRRSNVHGRWWSFVYGARKTVHSLFRKAVVVLANLVLSVADSLTRTSSSLQECEDATANAIDHGWARTDA</sequence>
<evidence type="ECO:0000259" key="2">
    <source>
        <dbReference type="SMART" id="SM00343"/>
    </source>
</evidence>
<evidence type="ECO:0000256" key="1">
    <source>
        <dbReference type="SAM" id="MobiDB-lite"/>
    </source>
</evidence>
<dbReference type="GO" id="GO:0003676">
    <property type="term" value="F:nucleic acid binding"/>
    <property type="evidence" value="ECO:0007669"/>
    <property type="project" value="InterPro"/>
</dbReference>
<keyword evidence="4" id="KW-1185">Reference proteome</keyword>
<feature type="domain" description="CCHC-type" evidence="2">
    <location>
        <begin position="336"/>
        <end position="351"/>
    </location>
</feature>
<dbReference type="OMA" id="IRCINSM"/>
<dbReference type="SMART" id="SM00343">
    <property type="entry name" value="ZnF_C2HC"/>
    <property type="match status" value="3"/>
</dbReference>
<dbReference type="OrthoDB" id="6496574at2759"/>
<feature type="compositionally biased region" description="Basic and acidic residues" evidence="1">
    <location>
        <begin position="40"/>
        <end position="57"/>
    </location>
</feature>
<dbReference type="InterPro" id="IPR001878">
    <property type="entry name" value="Znf_CCHC"/>
</dbReference>
<dbReference type="EMBL" id="JABSTR010001215">
    <property type="protein sequence ID" value="KAH9383610.1"/>
    <property type="molecule type" value="Genomic_DNA"/>
</dbReference>
<evidence type="ECO:0000313" key="3">
    <source>
        <dbReference type="EMBL" id="KAH9383610.1"/>
    </source>
</evidence>
<evidence type="ECO:0000313" key="4">
    <source>
        <dbReference type="Proteomes" id="UP000821853"/>
    </source>
</evidence>
<accession>A0A9J6H941</accession>
<feature type="domain" description="CCHC-type" evidence="2">
    <location>
        <begin position="317"/>
        <end position="333"/>
    </location>
</feature>
<proteinExistence type="predicted"/>
<feature type="compositionally biased region" description="Polar residues" evidence="1">
    <location>
        <begin position="9"/>
        <end position="26"/>
    </location>
</feature>
<dbReference type="Proteomes" id="UP000821853">
    <property type="component" value="Unassembled WGS sequence"/>
</dbReference>
<name>A0A9J6H941_HAELO</name>
<gene>
    <name evidence="3" type="ORF">HPB48_025303</name>
</gene>
<feature type="region of interest" description="Disordered" evidence="1">
    <location>
        <begin position="1"/>
        <end position="98"/>
    </location>
</feature>
<reference evidence="3 4" key="1">
    <citation type="journal article" date="2020" name="Cell">
        <title>Large-Scale Comparative Analyses of Tick Genomes Elucidate Their Genetic Diversity and Vector Capacities.</title>
        <authorList>
            <consortium name="Tick Genome and Microbiome Consortium (TIGMIC)"/>
            <person name="Jia N."/>
            <person name="Wang J."/>
            <person name="Shi W."/>
            <person name="Du L."/>
            <person name="Sun Y."/>
            <person name="Zhan W."/>
            <person name="Jiang J.F."/>
            <person name="Wang Q."/>
            <person name="Zhang B."/>
            <person name="Ji P."/>
            <person name="Bell-Sakyi L."/>
            <person name="Cui X.M."/>
            <person name="Yuan T.T."/>
            <person name="Jiang B.G."/>
            <person name="Yang W.F."/>
            <person name="Lam T.T."/>
            <person name="Chang Q.C."/>
            <person name="Ding S.J."/>
            <person name="Wang X.J."/>
            <person name="Zhu J.G."/>
            <person name="Ruan X.D."/>
            <person name="Zhao L."/>
            <person name="Wei J.T."/>
            <person name="Ye R.Z."/>
            <person name="Que T.C."/>
            <person name="Du C.H."/>
            <person name="Zhou Y.H."/>
            <person name="Cheng J.X."/>
            <person name="Dai P.F."/>
            <person name="Guo W.B."/>
            <person name="Han X.H."/>
            <person name="Huang E.J."/>
            <person name="Li L.F."/>
            <person name="Wei W."/>
            <person name="Gao Y.C."/>
            <person name="Liu J.Z."/>
            <person name="Shao H.Z."/>
            <person name="Wang X."/>
            <person name="Wang C.C."/>
            <person name="Yang T.C."/>
            <person name="Huo Q.B."/>
            <person name="Li W."/>
            <person name="Chen H.Y."/>
            <person name="Chen S.E."/>
            <person name="Zhou L.G."/>
            <person name="Ni X.B."/>
            <person name="Tian J.H."/>
            <person name="Sheng Y."/>
            <person name="Liu T."/>
            <person name="Pan Y.S."/>
            <person name="Xia L.Y."/>
            <person name="Li J."/>
            <person name="Zhao F."/>
            <person name="Cao W.C."/>
        </authorList>
    </citation>
    <scope>NUCLEOTIDE SEQUENCE [LARGE SCALE GENOMIC DNA]</scope>
    <source>
        <strain evidence="3">HaeL-2018</strain>
    </source>
</reference>
<comment type="caution">
    <text evidence="3">The sequence shown here is derived from an EMBL/GenBank/DDBJ whole genome shotgun (WGS) entry which is preliminary data.</text>
</comment>